<protein>
    <submittedName>
        <fullName evidence="4">HAD-IIB family hydrolase</fullName>
    </submittedName>
</protein>
<organism evidence="4 5">
    <name type="scientific">Spirulina subsalsa FACHB-351</name>
    <dbReference type="NCBI Taxonomy" id="234711"/>
    <lineage>
        <taxon>Bacteria</taxon>
        <taxon>Bacillati</taxon>
        <taxon>Cyanobacteriota</taxon>
        <taxon>Cyanophyceae</taxon>
        <taxon>Spirulinales</taxon>
        <taxon>Spirulinaceae</taxon>
        <taxon>Spirulina</taxon>
    </lineage>
</organism>
<dbReference type="InterPro" id="IPR006381">
    <property type="entry name" value="HAD-SF-IIB-MPGP"/>
</dbReference>
<keyword evidence="3" id="KW-0460">Magnesium</keyword>
<dbReference type="Gene3D" id="3.30.980.20">
    <property type="entry name" value="Putative mannosyl-3-phosphoglycerate phosphatase, domain 2"/>
    <property type="match status" value="1"/>
</dbReference>
<dbReference type="SFLD" id="SFLDG01140">
    <property type="entry name" value="C2.B:_Phosphomannomutase_and_P"/>
    <property type="match status" value="1"/>
</dbReference>
<dbReference type="Pfam" id="PF08282">
    <property type="entry name" value="Hydrolase_3"/>
    <property type="match status" value="1"/>
</dbReference>
<dbReference type="EMBL" id="JAIHOM010000016">
    <property type="protein sequence ID" value="MCW6035586.1"/>
    <property type="molecule type" value="Genomic_DNA"/>
</dbReference>
<proteinExistence type="predicted"/>
<dbReference type="PANTHER" id="PTHR10000:SF8">
    <property type="entry name" value="HAD SUPERFAMILY HYDROLASE-LIKE, TYPE 3"/>
    <property type="match status" value="1"/>
</dbReference>
<keyword evidence="1" id="KW-0479">Metal-binding</keyword>
<dbReference type="NCBIfam" id="TIGR01484">
    <property type="entry name" value="HAD-SF-IIB"/>
    <property type="match status" value="1"/>
</dbReference>
<dbReference type="SUPFAM" id="SSF56784">
    <property type="entry name" value="HAD-like"/>
    <property type="match status" value="1"/>
</dbReference>
<dbReference type="InterPro" id="IPR036412">
    <property type="entry name" value="HAD-like_sf"/>
</dbReference>
<dbReference type="InterPro" id="IPR006379">
    <property type="entry name" value="HAD-SF_hydro_IIB"/>
</dbReference>
<evidence type="ECO:0000313" key="4">
    <source>
        <dbReference type="EMBL" id="MCW6035586.1"/>
    </source>
</evidence>
<reference evidence="4 5" key="1">
    <citation type="submission" date="2021-08" db="EMBL/GenBank/DDBJ databases">
        <title>Draft genome sequence of Spirulina subsalsa with high tolerance to salinity and hype-accumulation of phycocyanin.</title>
        <authorList>
            <person name="Pei H."/>
            <person name="Jiang L."/>
        </authorList>
    </citation>
    <scope>NUCLEOTIDE SEQUENCE [LARGE SCALE GENOMIC DNA]</scope>
    <source>
        <strain evidence="4 5">FACHB-351</strain>
    </source>
</reference>
<dbReference type="SFLD" id="SFLDS00003">
    <property type="entry name" value="Haloacid_Dehalogenase"/>
    <property type="match status" value="1"/>
</dbReference>
<dbReference type="PANTHER" id="PTHR10000">
    <property type="entry name" value="PHOSPHOSERINE PHOSPHATASE"/>
    <property type="match status" value="1"/>
</dbReference>
<dbReference type="RefSeq" id="WP_265263296.1">
    <property type="nucleotide sequence ID" value="NZ_JAIHOM010000016.1"/>
</dbReference>
<dbReference type="Gene3D" id="3.40.50.1000">
    <property type="entry name" value="HAD superfamily/HAD-like"/>
    <property type="match status" value="1"/>
</dbReference>
<keyword evidence="5" id="KW-1185">Reference proteome</keyword>
<comment type="caution">
    <text evidence="4">The sequence shown here is derived from an EMBL/GenBank/DDBJ whole genome shotgun (WGS) entry which is preliminary data.</text>
</comment>
<dbReference type="SFLD" id="SFLDG01142">
    <property type="entry name" value="C2.B.2:_Mannosyl-3-phosphoglyc"/>
    <property type="match status" value="1"/>
</dbReference>
<name>A0ABT3L256_9CYAN</name>
<accession>A0ABT3L256</accession>
<evidence type="ECO:0000256" key="1">
    <source>
        <dbReference type="ARBA" id="ARBA00022723"/>
    </source>
</evidence>
<evidence type="ECO:0000313" key="5">
    <source>
        <dbReference type="Proteomes" id="UP001526426"/>
    </source>
</evidence>
<dbReference type="NCBIfam" id="TIGR01486">
    <property type="entry name" value="HAD-SF-IIB-MPGP"/>
    <property type="match status" value="1"/>
</dbReference>
<dbReference type="GO" id="GO:0016787">
    <property type="term" value="F:hydrolase activity"/>
    <property type="evidence" value="ECO:0007669"/>
    <property type="project" value="UniProtKB-KW"/>
</dbReference>
<evidence type="ECO:0000256" key="2">
    <source>
        <dbReference type="ARBA" id="ARBA00022801"/>
    </source>
</evidence>
<dbReference type="Proteomes" id="UP001526426">
    <property type="component" value="Unassembled WGS sequence"/>
</dbReference>
<evidence type="ECO:0000256" key="3">
    <source>
        <dbReference type="ARBA" id="ARBA00022842"/>
    </source>
</evidence>
<keyword evidence="2 4" id="KW-0378">Hydrolase</keyword>
<sequence>MTAQTSILLFTDLDGTLLGSEDYRYDAALPLLARLQTQQIPVIPVTSKTRAEVAGLRAAVGLRDPFVVENGSGIFIPQGDPRFPVAGETWGDYTLVRLGGDYATTRQALRQLEQVLGLPLQGFGDLTVAQIQQLTGLAPQDAAEAKQRDFTEPFVTPKGLSPQTLEGAAEELGWQVVVGDRFSHLISPQAGKGKAVQALVKIYQTSDRLLTIGLGNSPNDLPMLEAVDLPIILPSVKGIHPGLAGRGWRVAPCPAPEGWARVLEEVLL</sequence>
<dbReference type="InterPro" id="IPR023214">
    <property type="entry name" value="HAD_sf"/>
</dbReference>
<gene>
    <name evidence="4" type="ORF">K4A83_04765</name>
</gene>